<comment type="caution">
    <text evidence="1">The sequence shown here is derived from an EMBL/GenBank/DDBJ whole genome shotgun (WGS) entry which is preliminary data.</text>
</comment>
<dbReference type="InterPro" id="IPR036086">
    <property type="entry name" value="ParB/Sulfiredoxin_sf"/>
</dbReference>
<reference evidence="1 2" key="1">
    <citation type="submission" date="2024-08" db="EMBL/GenBank/DDBJ databases">
        <authorList>
            <person name="Lu H."/>
        </authorList>
    </citation>
    <scope>NUCLEOTIDE SEQUENCE [LARGE SCALE GENOMIC DNA]</scope>
    <source>
        <strain evidence="1 2">LYH14W</strain>
    </source>
</reference>
<evidence type="ECO:0000313" key="2">
    <source>
        <dbReference type="Proteomes" id="UP001606210"/>
    </source>
</evidence>
<dbReference type="Proteomes" id="UP001606210">
    <property type="component" value="Unassembled WGS sequence"/>
</dbReference>
<dbReference type="SUPFAM" id="SSF110849">
    <property type="entry name" value="ParB/Sulfiredoxin"/>
    <property type="match status" value="1"/>
</dbReference>
<proteinExistence type="predicted"/>
<dbReference type="RefSeq" id="WP_394475860.1">
    <property type="nucleotide sequence ID" value="NZ_JBIGHV010000001.1"/>
</dbReference>
<accession>A0ABW7EXD3</accession>
<gene>
    <name evidence="1" type="ORF">ACG00Y_03080</name>
</gene>
<keyword evidence="2" id="KW-1185">Reference proteome</keyword>
<dbReference type="EMBL" id="JBIGHV010000001">
    <property type="protein sequence ID" value="MFG6428876.1"/>
    <property type="molecule type" value="Genomic_DNA"/>
</dbReference>
<organism evidence="1 2">
    <name type="scientific">Pelomonas parva</name>
    <dbReference type="NCBI Taxonomy" id="3299032"/>
    <lineage>
        <taxon>Bacteria</taxon>
        <taxon>Pseudomonadati</taxon>
        <taxon>Pseudomonadota</taxon>
        <taxon>Betaproteobacteria</taxon>
        <taxon>Burkholderiales</taxon>
        <taxon>Sphaerotilaceae</taxon>
        <taxon>Roseateles</taxon>
    </lineage>
</organism>
<name>A0ABW7EXD3_9BURK</name>
<protein>
    <submittedName>
        <fullName evidence="1">ParB N-terminal domain-containing protein</fullName>
    </submittedName>
</protein>
<dbReference type="Gene3D" id="3.90.1530.30">
    <property type="match status" value="1"/>
</dbReference>
<evidence type="ECO:0000313" key="1">
    <source>
        <dbReference type="EMBL" id="MFG6428876.1"/>
    </source>
</evidence>
<sequence length="371" mass="42388">MAKTSTPSAQAAAAAPPPIVRFKTRDLHFDPKNPRFYRLNNAIEDKQVIEEMLDDEGVQDLMASIGQKGYFEGEPLLVTREGGRLIVVEGNRRLAAVKLLNRQFEPPARRRSSIAELREAASVEPPVELPCIEYPDRRSSMRYLGYRHITGIKEWDSLSKAQYLMDIRQEFYKRLPKSELLRVLARDIGSRADYVGQLLTGLQLYHTAQDAKFFMLPMESKDVEFSYLTTALNYKKITDWLGLSSRDDFEMSALKDDRLQMLFSWLFPKDQQGRTIIGESRNIGKLAEIVSSKHAAAMLAKTRDLNTAYLYSEGPQQALNNALDEAQKQISIVWNMLPDTKPLTRDHLSQAEKLAEGARDVRTYIREKLED</sequence>